<evidence type="ECO:0000313" key="2">
    <source>
        <dbReference type="Proteomes" id="UP000290759"/>
    </source>
</evidence>
<organism evidence="1 2">
    <name type="scientific">Lichenibacterium minor</name>
    <dbReference type="NCBI Taxonomy" id="2316528"/>
    <lineage>
        <taxon>Bacteria</taxon>
        <taxon>Pseudomonadati</taxon>
        <taxon>Pseudomonadota</taxon>
        <taxon>Alphaproteobacteria</taxon>
        <taxon>Hyphomicrobiales</taxon>
        <taxon>Lichenihabitantaceae</taxon>
        <taxon>Lichenibacterium</taxon>
    </lineage>
</organism>
<gene>
    <name evidence="1" type="ORF">D3273_25590</name>
</gene>
<protein>
    <submittedName>
        <fullName evidence="1">Uncharacterized protein</fullName>
    </submittedName>
</protein>
<evidence type="ECO:0000313" key="1">
    <source>
        <dbReference type="EMBL" id="RYC29131.1"/>
    </source>
</evidence>
<reference evidence="1 2" key="1">
    <citation type="submission" date="2018-12" db="EMBL/GenBank/DDBJ databases">
        <authorList>
            <person name="Grouzdev D.S."/>
            <person name="Krutkina M.S."/>
        </authorList>
    </citation>
    <scope>NUCLEOTIDE SEQUENCE [LARGE SCALE GENOMIC DNA]</scope>
    <source>
        <strain evidence="1 2">RmlP026</strain>
    </source>
</reference>
<dbReference type="AlphaFoldDB" id="A0A4Q2U2N2"/>
<name>A0A4Q2U2N2_9HYPH</name>
<keyword evidence="2" id="KW-1185">Reference proteome</keyword>
<comment type="caution">
    <text evidence="1">The sequence shown here is derived from an EMBL/GenBank/DDBJ whole genome shotgun (WGS) entry which is preliminary data.</text>
</comment>
<dbReference type="OrthoDB" id="7870314at2"/>
<accession>A0A4Q2U2N2</accession>
<reference evidence="1 2" key="2">
    <citation type="submission" date="2019-02" db="EMBL/GenBank/DDBJ databases">
        <title>'Lichenibacterium ramalinii' gen. nov. sp. nov., 'Lichenibacterium minor' gen. nov. sp. nov.</title>
        <authorList>
            <person name="Pankratov T."/>
        </authorList>
    </citation>
    <scope>NUCLEOTIDE SEQUENCE [LARGE SCALE GENOMIC DNA]</scope>
    <source>
        <strain evidence="1 2">RmlP026</strain>
    </source>
</reference>
<dbReference type="RefSeq" id="WP_129229790.1">
    <property type="nucleotide sequence ID" value="NZ_QYBB01000068.1"/>
</dbReference>
<proteinExistence type="predicted"/>
<dbReference type="Proteomes" id="UP000290759">
    <property type="component" value="Unassembled WGS sequence"/>
</dbReference>
<sequence length="136" mass="14219">MQHSAAATLPRPIAASAAPLAAPLAGLAGTDLSRRFRHWRGRSGRRHLFSVFPVGEPLPGEDAPRFADAVVMAVGRDAAGAPRILALDETGALPDLFYDSAPFRAALARGAEEIHVHLLADGPTARAAVLRDLDGA</sequence>
<dbReference type="EMBL" id="QYBB01000068">
    <property type="protein sequence ID" value="RYC29131.1"/>
    <property type="molecule type" value="Genomic_DNA"/>
</dbReference>